<reference evidence="1" key="1">
    <citation type="submission" date="2017-05" db="UniProtKB">
        <authorList>
            <consortium name="EnsemblMetazoa"/>
        </authorList>
    </citation>
    <scope>IDENTIFICATION</scope>
</reference>
<evidence type="ECO:0000313" key="1">
    <source>
        <dbReference type="EnsemblMetazoa" id="Aqu2.1.30948_001"/>
    </source>
</evidence>
<name>A0A1X7UT38_AMPQE</name>
<accession>A0A1X7UT38</accession>
<dbReference type="AlphaFoldDB" id="A0A1X7UT38"/>
<dbReference type="EnsemblMetazoa" id="Aqu2.1.30948_001">
    <property type="protein sequence ID" value="Aqu2.1.30948_001"/>
    <property type="gene ID" value="Aqu2.1.30948"/>
</dbReference>
<proteinExistence type="predicted"/>
<dbReference type="InParanoid" id="A0A1X7UT38"/>
<organism evidence="1">
    <name type="scientific">Amphimedon queenslandica</name>
    <name type="common">Sponge</name>
    <dbReference type="NCBI Taxonomy" id="400682"/>
    <lineage>
        <taxon>Eukaryota</taxon>
        <taxon>Metazoa</taxon>
        <taxon>Porifera</taxon>
        <taxon>Demospongiae</taxon>
        <taxon>Heteroscleromorpha</taxon>
        <taxon>Haplosclerida</taxon>
        <taxon>Niphatidae</taxon>
        <taxon>Amphimedon</taxon>
    </lineage>
</organism>
<sequence length="161" mass="17713">MLVYREAWTLLISCPPYLRFWKKNDGRLFRHSAINDILQHAFAAAGIPARPEPSKLTAVEGRRPDGVTLVSWKSAKCDCWDFTCHDTLAPSYVYVPDTAAGSMATVAKELKVSKPLALRGAVCVMGETLFASIASCAFSIPSKLSTIDLRHSSNSLVLWCH</sequence>
<protein>
    <submittedName>
        <fullName evidence="1">Uncharacterized protein</fullName>
    </submittedName>
</protein>